<dbReference type="AlphaFoldDB" id="A0A0E4BSA5"/>
<dbReference type="InterPro" id="IPR013815">
    <property type="entry name" value="ATP_grasp_subdomain_1"/>
</dbReference>
<accession>A0A0E4BSA5</accession>
<dbReference type="OMA" id="LNFCDTG"/>
<dbReference type="Gene3D" id="3.30.1490.20">
    <property type="entry name" value="ATP-grasp fold, A domain"/>
    <property type="match status" value="1"/>
</dbReference>
<dbReference type="GO" id="GO:0005524">
    <property type="term" value="F:ATP binding"/>
    <property type="evidence" value="ECO:0007669"/>
    <property type="project" value="UniProtKB-UniRule"/>
</dbReference>
<dbReference type="SUPFAM" id="SSF56059">
    <property type="entry name" value="Glutathione synthetase ATP-binding domain-like"/>
    <property type="match status" value="1"/>
</dbReference>
<dbReference type="GO" id="GO:0071555">
    <property type="term" value="P:cell wall organization"/>
    <property type="evidence" value="ECO:0007669"/>
    <property type="project" value="UniProtKB-KW"/>
</dbReference>
<dbReference type="InterPro" id="IPR011095">
    <property type="entry name" value="Dala_Dala_lig_C"/>
</dbReference>
<gene>
    <name evidence="4" type="ORF">NK6_5568</name>
</gene>
<dbReference type="InterPro" id="IPR016185">
    <property type="entry name" value="PreATP-grasp_dom_sf"/>
</dbReference>
<reference evidence="4 5" key="1">
    <citation type="submission" date="2014-11" db="EMBL/GenBank/DDBJ databases">
        <title>Symbiosis island explosion on the genome of extra-slow-growing strains of soybean bradyrhizobia with massive insertion sequences.</title>
        <authorList>
            <person name="Iida T."/>
            <person name="Minamisawa K."/>
        </authorList>
    </citation>
    <scope>NUCLEOTIDE SEQUENCE [LARGE SCALE GENOMIC DNA]</scope>
    <source>
        <strain evidence="4 5">NK6</strain>
    </source>
</reference>
<evidence type="ECO:0000256" key="2">
    <source>
        <dbReference type="ARBA" id="ARBA00022598"/>
    </source>
</evidence>
<dbReference type="PANTHER" id="PTHR23132">
    <property type="entry name" value="D-ALANINE--D-ALANINE LIGASE"/>
    <property type="match status" value="1"/>
</dbReference>
<dbReference type="Proteomes" id="UP000063308">
    <property type="component" value="Chromosome"/>
</dbReference>
<dbReference type="GO" id="GO:0008716">
    <property type="term" value="F:D-alanine-D-alanine ligase activity"/>
    <property type="evidence" value="ECO:0007669"/>
    <property type="project" value="InterPro"/>
</dbReference>
<dbReference type="SUPFAM" id="SSF52440">
    <property type="entry name" value="PreATP-grasp domain"/>
    <property type="match status" value="1"/>
</dbReference>
<sequence>MDRAMRRLRILVLMHPDFMPPDSSDGYTAQEINAWKTEYDVVSTLRAAGHEVRALGAQDEIKPVREAIEEFKPHVVFTLLEEFHNNVAYDQHIASYLELMKVPYTGCNPRGLILARGKDLSKTLVHHRRIAAPAFAVFPMRRKVKRPTRLALPLIVKSLNMDGSFGISQASIVDTDEKLAERVAFIHERVESAAIAEQFIEGRELYVGVLGNNRLRVLPIWELKFGSMGGRRSRHIATEKAKHDTDYQEKVGIVDGPAKDLAPEVTARIQRAAKRIYRALGLDGYARIDFRLAADGTPYFIEANPNPEIAKSQEFATAAQHAGLKYPDLLQRILALGISRAKAGVSLG</sequence>
<evidence type="ECO:0000256" key="3">
    <source>
        <dbReference type="ARBA" id="ARBA00023316"/>
    </source>
</evidence>
<dbReference type="GO" id="GO:0046872">
    <property type="term" value="F:metal ion binding"/>
    <property type="evidence" value="ECO:0007669"/>
    <property type="project" value="InterPro"/>
</dbReference>
<dbReference type="EMBL" id="AP014685">
    <property type="protein sequence ID" value="BAR58726.1"/>
    <property type="molecule type" value="Genomic_DNA"/>
</dbReference>
<dbReference type="InterPro" id="IPR011761">
    <property type="entry name" value="ATP-grasp"/>
</dbReference>
<keyword evidence="2" id="KW-0436">Ligase</keyword>
<dbReference type="PANTHER" id="PTHR23132:SF26">
    <property type="entry name" value="BLR7451 PROTEIN"/>
    <property type="match status" value="1"/>
</dbReference>
<evidence type="ECO:0000313" key="4">
    <source>
        <dbReference type="EMBL" id="BAR58726.1"/>
    </source>
</evidence>
<organism evidence="4 5">
    <name type="scientific">Bradyrhizobium diazoefficiens</name>
    <dbReference type="NCBI Taxonomy" id="1355477"/>
    <lineage>
        <taxon>Bacteria</taxon>
        <taxon>Pseudomonadati</taxon>
        <taxon>Pseudomonadota</taxon>
        <taxon>Alphaproteobacteria</taxon>
        <taxon>Hyphomicrobiales</taxon>
        <taxon>Nitrobacteraceae</taxon>
        <taxon>Bradyrhizobium</taxon>
    </lineage>
</organism>
<keyword evidence="3" id="KW-0961">Cell wall biogenesis/degradation</keyword>
<proteinExistence type="inferred from homology"/>
<comment type="similarity">
    <text evidence="1">Belongs to the D-alanine--D-alanine ligase family.</text>
</comment>
<evidence type="ECO:0000256" key="1">
    <source>
        <dbReference type="ARBA" id="ARBA00010871"/>
    </source>
</evidence>
<dbReference type="Pfam" id="PF07478">
    <property type="entry name" value="Dala_Dala_lig_C"/>
    <property type="match status" value="1"/>
</dbReference>
<protein>
    <submittedName>
        <fullName evidence="4">Uncharacterized protein</fullName>
    </submittedName>
</protein>
<dbReference type="Gene3D" id="3.30.470.20">
    <property type="entry name" value="ATP-grasp fold, B domain"/>
    <property type="match status" value="1"/>
</dbReference>
<name>A0A0E4BSA5_9BRAD</name>
<evidence type="ECO:0000313" key="5">
    <source>
        <dbReference type="Proteomes" id="UP000063308"/>
    </source>
</evidence>
<dbReference type="PROSITE" id="PS50975">
    <property type="entry name" value="ATP_GRASP"/>
    <property type="match status" value="1"/>
</dbReference>